<dbReference type="Gene3D" id="2.30.40.10">
    <property type="entry name" value="Urease, subunit C, domain 1"/>
    <property type="match status" value="1"/>
</dbReference>
<gene>
    <name evidence="3" type="ORF">GCM10017621_19730</name>
</gene>
<evidence type="ECO:0000259" key="2">
    <source>
        <dbReference type="Pfam" id="PF07969"/>
    </source>
</evidence>
<keyword evidence="4" id="KW-1185">Reference proteome</keyword>
<dbReference type="PANTHER" id="PTHR11647">
    <property type="entry name" value="HYDRANTOINASE/DIHYDROPYRIMIDINASE FAMILY MEMBER"/>
    <property type="match status" value="1"/>
</dbReference>
<dbReference type="InterPro" id="IPR013108">
    <property type="entry name" value="Amidohydro_3"/>
</dbReference>
<keyword evidence="1" id="KW-0732">Signal</keyword>
<dbReference type="InterPro" id="IPR011059">
    <property type="entry name" value="Metal-dep_hydrolase_composite"/>
</dbReference>
<dbReference type="InterPro" id="IPR050378">
    <property type="entry name" value="Metallo-dep_Hydrolases_sf"/>
</dbReference>
<name>A0A9W6MNC8_9PROT</name>
<protein>
    <submittedName>
        <fullName evidence="3">Aminoacylase</fullName>
    </submittedName>
</protein>
<feature type="domain" description="Amidohydrolase 3" evidence="2">
    <location>
        <begin position="71"/>
        <end position="504"/>
    </location>
</feature>
<reference evidence="3" key="1">
    <citation type="journal article" date="2014" name="Int. J. Syst. Evol. Microbiol.">
        <title>Complete genome sequence of Corynebacterium casei LMG S-19264T (=DSM 44701T), isolated from a smear-ripened cheese.</title>
        <authorList>
            <consortium name="US DOE Joint Genome Institute (JGI-PGF)"/>
            <person name="Walter F."/>
            <person name="Albersmeier A."/>
            <person name="Kalinowski J."/>
            <person name="Ruckert C."/>
        </authorList>
    </citation>
    <scope>NUCLEOTIDE SEQUENCE</scope>
    <source>
        <strain evidence="3">VKM B-1513</strain>
    </source>
</reference>
<proteinExistence type="predicted"/>
<dbReference type="Proteomes" id="UP001143486">
    <property type="component" value="Unassembled WGS sequence"/>
</dbReference>
<dbReference type="SUPFAM" id="SSF51338">
    <property type="entry name" value="Composite domain of metallo-dependent hydrolases"/>
    <property type="match status" value="1"/>
</dbReference>
<comment type="caution">
    <text evidence="3">The sequence shown here is derived from an EMBL/GenBank/DDBJ whole genome shotgun (WGS) entry which is preliminary data.</text>
</comment>
<dbReference type="EMBL" id="BSFE01000005">
    <property type="protein sequence ID" value="GLK52465.1"/>
    <property type="molecule type" value="Genomic_DNA"/>
</dbReference>
<sequence>MLAKTLQAAGAFALAVLVPAAPAAAMQTLAFTGGTVVDGTGAPGRVADVVTEDGRIVFVGALDESGLTPDRVIAADGLVVAPGFIDPHTHALADLAADDAERRRSDNILFQGVTTVLVGNDGGGEPGIAGLAEDLQARGIGPNAGFLVGLGPIRTAVIGEENRTATADELARMEAMLAGGMCEGAIGFSTGLHYTPQNFAPLDEVVALATVAAERGGLYDSHIRDESSYSQGLLASIDEAITVGERSGAPVHIAHIKALGPDVWGQSEAVIARVAAARANGLRVTADQYPWRASGTRLTNALVPRWALDGGHDGLIARLDDPAVRPRLVAEMHDNLRRRAGADALLLTRPLRGADPALAGHTLADIAGQRDEDPVETAIAIIRSGGYRVASFVMDGADIEAFAGQDWVMTASDGSTGHPRRFATFPKAYRDLVVDGGMMPLERFVRRSTGLTADTFGLAGRGYLREGLVADIVVFDPHTFAPRASYAAPEELSEGVRYLLVNGVLAIENGATTGALAGQPVLRDTSHIDLCEE</sequence>
<dbReference type="AlphaFoldDB" id="A0A9W6MNC8"/>
<dbReference type="RefSeq" id="WP_271186834.1">
    <property type="nucleotide sequence ID" value="NZ_BSFE01000005.1"/>
</dbReference>
<accession>A0A9W6MNC8</accession>
<evidence type="ECO:0000313" key="4">
    <source>
        <dbReference type="Proteomes" id="UP001143486"/>
    </source>
</evidence>
<organism evidence="3 4">
    <name type="scientific">Maricaulis virginensis</name>
    <dbReference type="NCBI Taxonomy" id="144022"/>
    <lineage>
        <taxon>Bacteria</taxon>
        <taxon>Pseudomonadati</taxon>
        <taxon>Pseudomonadota</taxon>
        <taxon>Alphaproteobacteria</taxon>
        <taxon>Maricaulales</taxon>
        <taxon>Maricaulaceae</taxon>
        <taxon>Maricaulis</taxon>
    </lineage>
</organism>
<evidence type="ECO:0000313" key="3">
    <source>
        <dbReference type="EMBL" id="GLK52465.1"/>
    </source>
</evidence>
<dbReference type="Gene3D" id="3.20.20.140">
    <property type="entry name" value="Metal-dependent hydrolases"/>
    <property type="match status" value="2"/>
</dbReference>
<feature type="chain" id="PRO_5040924886" evidence="1">
    <location>
        <begin position="24"/>
        <end position="533"/>
    </location>
</feature>
<dbReference type="Pfam" id="PF07969">
    <property type="entry name" value="Amidohydro_3"/>
    <property type="match status" value="1"/>
</dbReference>
<dbReference type="SUPFAM" id="SSF51556">
    <property type="entry name" value="Metallo-dependent hydrolases"/>
    <property type="match status" value="1"/>
</dbReference>
<dbReference type="InterPro" id="IPR032466">
    <property type="entry name" value="Metal_Hydrolase"/>
</dbReference>
<evidence type="ECO:0000256" key="1">
    <source>
        <dbReference type="SAM" id="SignalP"/>
    </source>
</evidence>
<dbReference type="PANTHER" id="PTHR11647:SF1">
    <property type="entry name" value="COLLAPSIN RESPONSE MEDIATOR PROTEIN"/>
    <property type="match status" value="1"/>
</dbReference>
<feature type="signal peptide" evidence="1">
    <location>
        <begin position="1"/>
        <end position="23"/>
    </location>
</feature>
<reference evidence="3" key="2">
    <citation type="submission" date="2023-01" db="EMBL/GenBank/DDBJ databases">
        <authorList>
            <person name="Sun Q."/>
            <person name="Evtushenko L."/>
        </authorList>
    </citation>
    <scope>NUCLEOTIDE SEQUENCE</scope>
    <source>
        <strain evidence="3">VKM B-1513</strain>
    </source>
</reference>
<dbReference type="GO" id="GO:0005829">
    <property type="term" value="C:cytosol"/>
    <property type="evidence" value="ECO:0007669"/>
    <property type="project" value="TreeGrafter"/>
</dbReference>
<dbReference type="GO" id="GO:0016812">
    <property type="term" value="F:hydrolase activity, acting on carbon-nitrogen (but not peptide) bonds, in cyclic amides"/>
    <property type="evidence" value="ECO:0007669"/>
    <property type="project" value="TreeGrafter"/>
</dbReference>